<dbReference type="RefSeq" id="WP_099839908.1">
    <property type="nucleotide sequence ID" value="NZ_PEIK01000013.1"/>
</dbReference>
<dbReference type="Pfam" id="PF00005">
    <property type="entry name" value="ABC_tran"/>
    <property type="match status" value="1"/>
</dbReference>
<evidence type="ECO:0000313" key="7">
    <source>
        <dbReference type="Proteomes" id="UP000231322"/>
    </source>
</evidence>
<keyword evidence="2" id="KW-0813">Transport</keyword>
<evidence type="ECO:0000313" key="6">
    <source>
        <dbReference type="EMBL" id="PIH03072.1"/>
    </source>
</evidence>
<evidence type="ECO:0000256" key="4">
    <source>
        <dbReference type="ARBA" id="ARBA00022840"/>
    </source>
</evidence>
<accession>A0A2G7HFD5</accession>
<sequence length="311" mass="34436">MEENEPVLDVKNISKKRGKTPILKDVNFSIGKGEICGFVGRNGAGKTTLMKIITSMLFPDEGEIIICGKNLKTEREEALKNIGAVIETPEMYGYLTGRQNLNYIASMLKDVTKDEIEEAIRYSNLGNKIDEKVKKYSLGMKQRLGLAQALIGDVSLLILDEPTNGLDPLGVVELKNTINTLAKEKGVSVFISSHILSEIESICTKVVFIDNGKIINIQKMDEEPQINNTKNMFINTDLPEKAAEIIKSIPDIELLKVEKNGVSVLVNTDICDITKILIALHNEGVNVEGFSEVKEKLEDKFIKIVGDNNND</sequence>
<dbReference type="InterPro" id="IPR003439">
    <property type="entry name" value="ABC_transporter-like_ATP-bd"/>
</dbReference>
<dbReference type="SUPFAM" id="SSF52540">
    <property type="entry name" value="P-loop containing nucleoside triphosphate hydrolases"/>
    <property type="match status" value="1"/>
</dbReference>
<dbReference type="PANTHER" id="PTHR43335:SF4">
    <property type="entry name" value="ABC TRANSPORTER, ATP-BINDING PROTEIN"/>
    <property type="match status" value="1"/>
</dbReference>
<dbReference type="InterPro" id="IPR017871">
    <property type="entry name" value="ABC_transporter-like_CS"/>
</dbReference>
<dbReference type="Proteomes" id="UP000231322">
    <property type="component" value="Unassembled WGS sequence"/>
</dbReference>
<reference evidence="6 7" key="1">
    <citation type="submission" date="2017-10" db="EMBL/GenBank/DDBJ databases">
        <title>Reclassification of Eubacterium combesii and discrepancies in the nomenclature of botulinum neurotoxin producing clostridia. Request for an Opinion.</title>
        <authorList>
            <person name="Dobritsa A.P."/>
            <person name="Kutumbaka K.K."/>
            <person name="Samadpour M."/>
        </authorList>
    </citation>
    <scope>NUCLEOTIDE SEQUENCE [LARGE SCALE GENOMIC DNA]</scope>
    <source>
        <strain evidence="6 7">DSM 20696</strain>
    </source>
</reference>
<evidence type="ECO:0000259" key="5">
    <source>
        <dbReference type="PROSITE" id="PS50893"/>
    </source>
</evidence>
<dbReference type="Gene3D" id="3.40.50.300">
    <property type="entry name" value="P-loop containing nucleotide triphosphate hydrolases"/>
    <property type="match status" value="1"/>
</dbReference>
<organism evidence="6 7">
    <name type="scientific">Clostridium combesii</name>
    <dbReference type="NCBI Taxonomy" id="39481"/>
    <lineage>
        <taxon>Bacteria</taxon>
        <taxon>Bacillati</taxon>
        <taxon>Bacillota</taxon>
        <taxon>Clostridia</taxon>
        <taxon>Eubacteriales</taxon>
        <taxon>Clostridiaceae</taxon>
        <taxon>Clostridium</taxon>
    </lineage>
</organism>
<comment type="similarity">
    <text evidence="1">Belongs to the ABC transporter superfamily.</text>
</comment>
<proteinExistence type="inferred from homology"/>
<dbReference type="EMBL" id="PEIK01000013">
    <property type="protein sequence ID" value="PIH03072.1"/>
    <property type="molecule type" value="Genomic_DNA"/>
</dbReference>
<dbReference type="PROSITE" id="PS50893">
    <property type="entry name" value="ABC_TRANSPORTER_2"/>
    <property type="match status" value="1"/>
</dbReference>
<dbReference type="GO" id="GO:0016887">
    <property type="term" value="F:ATP hydrolysis activity"/>
    <property type="evidence" value="ECO:0007669"/>
    <property type="project" value="InterPro"/>
</dbReference>
<gene>
    <name evidence="6" type="ORF">CS538_14490</name>
</gene>
<dbReference type="InterPro" id="IPR027417">
    <property type="entry name" value="P-loop_NTPase"/>
</dbReference>
<comment type="caution">
    <text evidence="6">The sequence shown here is derived from an EMBL/GenBank/DDBJ whole genome shotgun (WGS) entry which is preliminary data.</text>
</comment>
<protein>
    <submittedName>
        <fullName evidence="6">ABC transporter ATP-binding protein</fullName>
    </submittedName>
</protein>
<dbReference type="SMART" id="SM00382">
    <property type="entry name" value="AAA"/>
    <property type="match status" value="1"/>
</dbReference>
<evidence type="ECO:0000256" key="2">
    <source>
        <dbReference type="ARBA" id="ARBA00022448"/>
    </source>
</evidence>
<name>A0A2G7HFD5_9CLOT</name>
<keyword evidence="3" id="KW-0547">Nucleotide-binding</keyword>
<dbReference type="PROSITE" id="PS00211">
    <property type="entry name" value="ABC_TRANSPORTER_1"/>
    <property type="match status" value="1"/>
</dbReference>
<keyword evidence="7" id="KW-1185">Reference proteome</keyword>
<dbReference type="AlphaFoldDB" id="A0A2G7HFD5"/>
<dbReference type="InterPro" id="IPR003593">
    <property type="entry name" value="AAA+_ATPase"/>
</dbReference>
<feature type="domain" description="ABC transporter" evidence="5">
    <location>
        <begin position="8"/>
        <end position="236"/>
    </location>
</feature>
<evidence type="ECO:0000256" key="1">
    <source>
        <dbReference type="ARBA" id="ARBA00005417"/>
    </source>
</evidence>
<evidence type="ECO:0000256" key="3">
    <source>
        <dbReference type="ARBA" id="ARBA00022741"/>
    </source>
</evidence>
<dbReference type="GO" id="GO:0005524">
    <property type="term" value="F:ATP binding"/>
    <property type="evidence" value="ECO:0007669"/>
    <property type="project" value="UniProtKB-KW"/>
</dbReference>
<dbReference type="PANTHER" id="PTHR43335">
    <property type="entry name" value="ABC TRANSPORTER, ATP-BINDING PROTEIN"/>
    <property type="match status" value="1"/>
</dbReference>
<keyword evidence="4 6" id="KW-0067">ATP-binding</keyword>